<evidence type="ECO:0000313" key="1">
    <source>
        <dbReference type="EMBL" id="GHG06983.1"/>
    </source>
</evidence>
<name>A0A919BR58_9GAMM</name>
<dbReference type="EMBL" id="BNCK01000014">
    <property type="protein sequence ID" value="GHG06983.1"/>
    <property type="molecule type" value="Genomic_DNA"/>
</dbReference>
<reference evidence="1" key="1">
    <citation type="journal article" date="2014" name="Int. J. Syst. Evol. Microbiol.">
        <title>Complete genome sequence of Corynebacterium casei LMG S-19264T (=DSM 44701T), isolated from a smear-ripened cheese.</title>
        <authorList>
            <consortium name="US DOE Joint Genome Institute (JGI-PGF)"/>
            <person name="Walter F."/>
            <person name="Albersmeier A."/>
            <person name="Kalinowski J."/>
            <person name="Ruckert C."/>
        </authorList>
    </citation>
    <scope>NUCLEOTIDE SEQUENCE</scope>
    <source>
        <strain evidence="1">KCTC 42731</strain>
    </source>
</reference>
<dbReference type="Proteomes" id="UP000623842">
    <property type="component" value="Unassembled WGS sequence"/>
</dbReference>
<proteinExistence type="predicted"/>
<accession>A0A919BR58</accession>
<comment type="caution">
    <text evidence="1">The sequence shown here is derived from an EMBL/GenBank/DDBJ whole genome shotgun (WGS) entry which is preliminary data.</text>
</comment>
<sequence>MRYSITDYQEGWEHLGILKTPADPHKLAQMFEAKIYGDRDGDGIRFWIPSLYILGGDIDTAKMYIDRYLEDYPDEYFLAAPQFIVSSLLIFIKTNKSCHINSTGDKHLRKMQAANLYLLPIILGRDITDKKISNLTNHSHFEFAASFPQWFYDLWTNEDKEILAKASDTVFNNMFIKTINEFRKELASLKPGQQRSDLIREQDYFLSLMTQ</sequence>
<keyword evidence="2" id="KW-1185">Reference proteome</keyword>
<dbReference type="RefSeq" id="WP_189774583.1">
    <property type="nucleotide sequence ID" value="NZ_BNCK01000014.1"/>
</dbReference>
<organism evidence="1 2">
    <name type="scientific">Thalassotalea marina</name>
    <dbReference type="NCBI Taxonomy" id="1673741"/>
    <lineage>
        <taxon>Bacteria</taxon>
        <taxon>Pseudomonadati</taxon>
        <taxon>Pseudomonadota</taxon>
        <taxon>Gammaproteobacteria</taxon>
        <taxon>Alteromonadales</taxon>
        <taxon>Colwelliaceae</taxon>
        <taxon>Thalassotalea</taxon>
    </lineage>
</organism>
<reference evidence="1" key="2">
    <citation type="submission" date="2020-09" db="EMBL/GenBank/DDBJ databases">
        <authorList>
            <person name="Sun Q."/>
            <person name="Kim S."/>
        </authorList>
    </citation>
    <scope>NUCLEOTIDE SEQUENCE</scope>
    <source>
        <strain evidence="1">KCTC 42731</strain>
    </source>
</reference>
<gene>
    <name evidence="1" type="ORF">GCM10017161_40750</name>
</gene>
<evidence type="ECO:0000313" key="2">
    <source>
        <dbReference type="Proteomes" id="UP000623842"/>
    </source>
</evidence>
<dbReference type="AlphaFoldDB" id="A0A919BR58"/>
<protein>
    <submittedName>
        <fullName evidence="1">Uncharacterized protein</fullName>
    </submittedName>
</protein>